<organism evidence="4 5">
    <name type="scientific">Fusarium coffeatum</name>
    <dbReference type="NCBI Taxonomy" id="231269"/>
    <lineage>
        <taxon>Eukaryota</taxon>
        <taxon>Fungi</taxon>
        <taxon>Dikarya</taxon>
        <taxon>Ascomycota</taxon>
        <taxon>Pezizomycotina</taxon>
        <taxon>Sordariomycetes</taxon>
        <taxon>Hypocreomycetidae</taxon>
        <taxon>Hypocreales</taxon>
        <taxon>Nectriaceae</taxon>
        <taxon>Fusarium</taxon>
        <taxon>Fusarium incarnatum-equiseti species complex</taxon>
    </lineage>
</organism>
<sequence>MVRLPGLLSRLACRLANRQFVFTFTVLAIFAAKLAHIHSHRNAVATSRLLTFFSTFFIQDIILLVITRLFLEPPLTAKIANYISTAVAGLLILYNVALAVVSVTFYLVAGSEIHWQNINMVSDPTSRAIFLSGLVTMIIVVAALILVSWLLQNICYATFGWGSDIVSFPFLFTARMASRLLRKRTAYGRIPEPDVDGSDSQYSDGDDDLARDSIEFGKSQTAYSRLSQRMRKACGVHMQPSTLRRLFHSIPYLSWHVVIFALFVLWIERPSDSSLTFLSWTAGLLPFVDMSSTSPLLDQLPTHFKVGIQHEWDERSAVAEPPKFDWLPKGKPLAGFEDWYTTNEMHYSSTSDPTKISNLKEPVLEELRGKLQDVPVKHVIMFLLESTRNDVFPIKKDGPLWNKFQESYSDKKMPREALDRLSTLMPTANYITGDYDDGFKHKTTPKRGGPRFTNAYTSATYTLKSLTGTICGLNPLIADFNLDYKRHIYQPCLPQIFEAMNQADPESSKWKSYFFQTATIHYDNHDKLMAAMGFPEENTIDRDWLRNENATHGAVELEDINYFGFQEDPLEDYINDAFEDAEKNDGRVFLTHITSTSHHSYGLPANETSVPLGSGKDIKELSDYANAEGYDDKWIKKVLDLLDKKGVANETLAVFLGDHGVSLVENGKASPYYNPSVGADHVPLVLSHPLLPSFDVNDAVHSTQVLPTILDMLLETNSLQGVSKQAAESLLPNYEGQSLIRPLQASNNETGQGYWQFTVVNPGRAMLNIRDARHPERHLTIPLIDNVEWRLSDVSVDPLETDGIQAFDFVSFLEAVEKRWGVEWAEWVEEGAFMTSNIKMANETYESVLAEMQQRSDLFEYMSISQILEMDDDGAHEFSKEIFADFCDLYERKLEELNKAREEEDMNAIFSVTCFLKGHCATNGARNVEDIMRKVQYLGKLQDENGNMEHYTEKRDALKRISEILQGGDKDISDTLSYYRRLVKVA</sequence>
<dbReference type="PROSITE" id="PS50894">
    <property type="entry name" value="HPT"/>
    <property type="match status" value="1"/>
</dbReference>
<dbReference type="EMBL" id="QKXC01000142">
    <property type="protein sequence ID" value="RBR16529.1"/>
    <property type="molecule type" value="Genomic_DNA"/>
</dbReference>
<dbReference type="AlphaFoldDB" id="A0A366RHD4"/>
<dbReference type="SUPFAM" id="SSF53649">
    <property type="entry name" value="Alkaline phosphatase-like"/>
    <property type="match status" value="1"/>
</dbReference>
<name>A0A366RHD4_9HYPO</name>
<accession>A0A366RHD4</accession>
<dbReference type="SUPFAM" id="SSF47226">
    <property type="entry name" value="Histidine-containing phosphotransfer domain, HPT domain"/>
    <property type="match status" value="1"/>
</dbReference>
<dbReference type="Pfam" id="PF00884">
    <property type="entry name" value="Sulfatase"/>
    <property type="match status" value="1"/>
</dbReference>
<keyword evidence="2" id="KW-1133">Transmembrane helix</keyword>
<evidence type="ECO:0000256" key="1">
    <source>
        <dbReference type="PROSITE-ProRule" id="PRU00110"/>
    </source>
</evidence>
<dbReference type="Gene3D" id="1.20.120.160">
    <property type="entry name" value="HPT domain"/>
    <property type="match status" value="1"/>
</dbReference>
<evidence type="ECO:0000313" key="5">
    <source>
        <dbReference type="Proteomes" id="UP000253153"/>
    </source>
</evidence>
<feature type="domain" description="HPt" evidence="3">
    <location>
        <begin position="875"/>
        <end position="975"/>
    </location>
</feature>
<evidence type="ECO:0000313" key="4">
    <source>
        <dbReference type="EMBL" id="RBR16529.1"/>
    </source>
</evidence>
<comment type="caution">
    <text evidence="4">The sequence shown here is derived from an EMBL/GenBank/DDBJ whole genome shotgun (WGS) entry which is preliminary data.</text>
</comment>
<feature type="transmembrane region" description="Helical" evidence="2">
    <location>
        <begin position="49"/>
        <end position="71"/>
    </location>
</feature>
<dbReference type="Gene3D" id="3.40.720.10">
    <property type="entry name" value="Alkaline Phosphatase, subunit A"/>
    <property type="match status" value="1"/>
</dbReference>
<protein>
    <recommendedName>
        <fullName evidence="3">HPt domain-containing protein</fullName>
    </recommendedName>
</protein>
<feature type="transmembrane region" description="Helical" evidence="2">
    <location>
        <begin position="129"/>
        <end position="150"/>
    </location>
</feature>
<dbReference type="InterPro" id="IPR008207">
    <property type="entry name" value="Sig_transdc_His_kin_Hpt_dom"/>
</dbReference>
<dbReference type="PANTHER" id="PTHR43751:SF3">
    <property type="entry name" value="SULFATASE N-TERMINAL DOMAIN-CONTAINING PROTEIN"/>
    <property type="match status" value="1"/>
</dbReference>
<comment type="caution">
    <text evidence="1">Lacks conserved residue(s) required for the propagation of feature annotation.</text>
</comment>
<gene>
    <name evidence="4" type="ORF">FIESC28_06938</name>
</gene>
<dbReference type="InterPro" id="IPR052701">
    <property type="entry name" value="GAG_Ulvan_Degrading_Sulfatases"/>
</dbReference>
<feature type="transmembrane region" description="Helical" evidence="2">
    <location>
        <begin position="156"/>
        <end position="174"/>
    </location>
</feature>
<dbReference type="InterPro" id="IPR000917">
    <property type="entry name" value="Sulfatase_N"/>
</dbReference>
<dbReference type="GeneID" id="41996376"/>
<dbReference type="InterPro" id="IPR036641">
    <property type="entry name" value="HPT_dom_sf"/>
</dbReference>
<keyword evidence="5" id="KW-1185">Reference proteome</keyword>
<dbReference type="Proteomes" id="UP000253153">
    <property type="component" value="Unassembled WGS sequence"/>
</dbReference>
<dbReference type="RefSeq" id="XP_031014883.1">
    <property type="nucleotide sequence ID" value="XM_031161080.1"/>
</dbReference>
<keyword evidence="2" id="KW-0812">Transmembrane</keyword>
<dbReference type="PANTHER" id="PTHR43751">
    <property type="entry name" value="SULFATASE"/>
    <property type="match status" value="1"/>
</dbReference>
<dbReference type="InterPro" id="IPR017850">
    <property type="entry name" value="Alkaline_phosphatase_core_sf"/>
</dbReference>
<evidence type="ECO:0000256" key="2">
    <source>
        <dbReference type="SAM" id="Phobius"/>
    </source>
</evidence>
<proteinExistence type="predicted"/>
<feature type="transmembrane region" description="Helical" evidence="2">
    <location>
        <begin position="246"/>
        <end position="267"/>
    </location>
</feature>
<feature type="transmembrane region" description="Helical" evidence="2">
    <location>
        <begin position="83"/>
        <end position="108"/>
    </location>
</feature>
<dbReference type="OrthoDB" id="103349at2759"/>
<reference evidence="4 5" key="1">
    <citation type="submission" date="2018-06" db="EMBL/GenBank/DDBJ databases">
        <title>Fusarium incarnatum-equiseti species complex species 28.</title>
        <authorList>
            <person name="Gardiner D.M."/>
        </authorList>
    </citation>
    <scope>NUCLEOTIDE SEQUENCE [LARGE SCALE GENOMIC DNA]</scope>
    <source>
        <strain evidence="4 5">FIESC_28</strain>
    </source>
</reference>
<evidence type="ECO:0000259" key="3">
    <source>
        <dbReference type="PROSITE" id="PS50894"/>
    </source>
</evidence>
<feature type="transmembrane region" description="Helical" evidence="2">
    <location>
        <begin position="20"/>
        <end position="37"/>
    </location>
</feature>
<keyword evidence="2" id="KW-0472">Membrane</keyword>
<dbReference type="GO" id="GO:0000160">
    <property type="term" value="P:phosphorelay signal transduction system"/>
    <property type="evidence" value="ECO:0007669"/>
    <property type="project" value="InterPro"/>
</dbReference>